<organism evidence="1 2">
    <name type="scientific">Candidatus Zambryskibacteria bacterium RIFCSPHIGHO2_02_38_10.5</name>
    <dbReference type="NCBI Taxonomy" id="1802742"/>
    <lineage>
        <taxon>Bacteria</taxon>
        <taxon>Candidatus Zambryskiibacteriota</taxon>
    </lineage>
</organism>
<dbReference type="EMBL" id="MHVL01000027">
    <property type="protein sequence ID" value="OHA93098.1"/>
    <property type="molecule type" value="Genomic_DNA"/>
</dbReference>
<comment type="caution">
    <text evidence="1">The sequence shown here is derived from an EMBL/GenBank/DDBJ whole genome shotgun (WGS) entry which is preliminary data.</text>
</comment>
<dbReference type="AlphaFoldDB" id="A0A1G2T7U7"/>
<accession>A0A1G2T7U7</accession>
<name>A0A1G2T7U7_9BACT</name>
<evidence type="ECO:0000313" key="2">
    <source>
        <dbReference type="Proteomes" id="UP000179264"/>
    </source>
</evidence>
<protein>
    <recommendedName>
        <fullName evidence="3">Type 4 fimbrial biogenesis protein PilX N-terminal domain-containing protein</fullName>
    </recommendedName>
</protein>
<proteinExistence type="predicted"/>
<gene>
    <name evidence="1" type="ORF">A2W58_03425</name>
</gene>
<evidence type="ECO:0008006" key="3">
    <source>
        <dbReference type="Google" id="ProtNLM"/>
    </source>
</evidence>
<reference evidence="1 2" key="1">
    <citation type="journal article" date="2016" name="Nat. Commun.">
        <title>Thousands of microbial genomes shed light on interconnected biogeochemical processes in an aquifer system.</title>
        <authorList>
            <person name="Anantharaman K."/>
            <person name="Brown C.T."/>
            <person name="Hug L.A."/>
            <person name="Sharon I."/>
            <person name="Castelle C.J."/>
            <person name="Probst A.J."/>
            <person name="Thomas B.C."/>
            <person name="Singh A."/>
            <person name="Wilkins M.J."/>
            <person name="Karaoz U."/>
            <person name="Brodie E.L."/>
            <person name="Williams K.H."/>
            <person name="Hubbard S.S."/>
            <person name="Banfield J.F."/>
        </authorList>
    </citation>
    <scope>NUCLEOTIDE SEQUENCE [LARGE SCALE GENOMIC DNA]</scope>
</reference>
<evidence type="ECO:0000313" key="1">
    <source>
        <dbReference type="EMBL" id="OHA93098.1"/>
    </source>
</evidence>
<dbReference type="Proteomes" id="UP000179264">
    <property type="component" value="Unassembled WGS sequence"/>
</dbReference>
<sequence length="432" mass="44923">MEQKQKMKYDKGAAMLIAVILFLFVSSTIVLGITAPILKQARISTDLVRSKESYYYAEGALEDAFYRIKNGKSISSGDTIITNGYTTTITITTASGVKTILAVSNRDGIIRKMQSQVVAGVGASFNYGVQVGLGGFVLENSSTITGNIYSGGPITGAGNTISGDAVSSGSSGLIDDVHITNSAYAHTIQDSDVDANAYYVIKTNTTVGGTSFPNSPDQPVANLPISDEQIALLEADAVAGGVISSPCPYKITSTVTLGPKKITCDLEVSGSAVVTLAGSVWVTGDIDIKNSALIKISSSFPENTSPALIADNPANRSSGSKISLQNTATFQGSGGSGNSDSYIFAISQNNSAETGGTNDAISMKNSSAGEVVLYAGHGQISIENSATLRQVTGYKIKMKNSANLIYEEGLADTLFSSGPSGGWNISTWQEVQ</sequence>